<proteinExistence type="predicted"/>
<protein>
    <submittedName>
        <fullName evidence="1">Uncharacterized protein</fullName>
    </submittedName>
</protein>
<reference evidence="1 2" key="1">
    <citation type="submission" date="2024-01" db="EMBL/GenBank/DDBJ databases">
        <title>The genomes of 5 underutilized Papilionoideae crops provide insights into root nodulation and disease resistance.</title>
        <authorList>
            <person name="Yuan L."/>
        </authorList>
    </citation>
    <scope>NUCLEOTIDE SEQUENCE [LARGE SCALE GENOMIC DNA]</scope>
    <source>
        <strain evidence="1">LY-2023</strain>
        <tissue evidence="1">Leaf</tissue>
    </source>
</reference>
<name>A0AAN9IT63_CLITE</name>
<gene>
    <name evidence="1" type="ORF">RJT34_20664</name>
</gene>
<evidence type="ECO:0000313" key="1">
    <source>
        <dbReference type="EMBL" id="KAK7285880.1"/>
    </source>
</evidence>
<organism evidence="1 2">
    <name type="scientific">Clitoria ternatea</name>
    <name type="common">Butterfly pea</name>
    <dbReference type="NCBI Taxonomy" id="43366"/>
    <lineage>
        <taxon>Eukaryota</taxon>
        <taxon>Viridiplantae</taxon>
        <taxon>Streptophyta</taxon>
        <taxon>Embryophyta</taxon>
        <taxon>Tracheophyta</taxon>
        <taxon>Spermatophyta</taxon>
        <taxon>Magnoliopsida</taxon>
        <taxon>eudicotyledons</taxon>
        <taxon>Gunneridae</taxon>
        <taxon>Pentapetalae</taxon>
        <taxon>rosids</taxon>
        <taxon>fabids</taxon>
        <taxon>Fabales</taxon>
        <taxon>Fabaceae</taxon>
        <taxon>Papilionoideae</taxon>
        <taxon>50 kb inversion clade</taxon>
        <taxon>NPAAA clade</taxon>
        <taxon>indigoferoid/millettioid clade</taxon>
        <taxon>Phaseoleae</taxon>
        <taxon>Clitoria</taxon>
    </lineage>
</organism>
<keyword evidence="2" id="KW-1185">Reference proteome</keyword>
<evidence type="ECO:0000313" key="2">
    <source>
        <dbReference type="Proteomes" id="UP001359559"/>
    </source>
</evidence>
<sequence>MTASPLFIVSQSCIGGEASSIATFSLCLDLCLYRTSVVNPYSRGLLYFSIVNFRKELERHNHEKGEVLRKIMRCLRFVFSQRRLLAQCIRVMVVMYFLNDLKS</sequence>
<dbReference type="Proteomes" id="UP001359559">
    <property type="component" value="Unassembled WGS sequence"/>
</dbReference>
<accession>A0AAN9IT63</accession>
<dbReference type="EMBL" id="JAYKXN010000005">
    <property type="protein sequence ID" value="KAK7285880.1"/>
    <property type="molecule type" value="Genomic_DNA"/>
</dbReference>
<comment type="caution">
    <text evidence="1">The sequence shown here is derived from an EMBL/GenBank/DDBJ whole genome shotgun (WGS) entry which is preliminary data.</text>
</comment>
<dbReference type="AlphaFoldDB" id="A0AAN9IT63"/>